<feature type="transmembrane region" description="Helical" evidence="7">
    <location>
        <begin position="44"/>
        <end position="66"/>
    </location>
</feature>
<evidence type="ECO:0000259" key="8">
    <source>
        <dbReference type="Pfam" id="PF01545"/>
    </source>
</evidence>
<accession>A0ABQ6HQ69</accession>
<feature type="transmembrane region" description="Helical" evidence="7">
    <location>
        <begin position="155"/>
        <end position="174"/>
    </location>
</feature>
<evidence type="ECO:0000256" key="5">
    <source>
        <dbReference type="ARBA" id="ARBA00022989"/>
    </source>
</evidence>
<keyword evidence="4 7" id="KW-0812">Transmembrane</keyword>
<dbReference type="InterPro" id="IPR058533">
    <property type="entry name" value="Cation_efflux_TM"/>
</dbReference>
<dbReference type="SUPFAM" id="SSF160240">
    <property type="entry name" value="Cation efflux protein cytoplasmic domain-like"/>
    <property type="match status" value="1"/>
</dbReference>
<dbReference type="EMBL" id="BSUJ01000001">
    <property type="protein sequence ID" value="GMA20621.1"/>
    <property type="molecule type" value="Genomic_DNA"/>
</dbReference>
<evidence type="ECO:0000313" key="11">
    <source>
        <dbReference type="Proteomes" id="UP001157109"/>
    </source>
</evidence>
<keyword evidence="6 7" id="KW-0472">Membrane</keyword>
<keyword evidence="11" id="KW-1185">Reference proteome</keyword>
<dbReference type="PANTHER" id="PTHR43840">
    <property type="entry name" value="MITOCHONDRIAL METAL TRANSPORTER 1-RELATED"/>
    <property type="match status" value="1"/>
</dbReference>
<dbReference type="InterPro" id="IPR050291">
    <property type="entry name" value="CDF_Transporter"/>
</dbReference>
<dbReference type="InterPro" id="IPR027470">
    <property type="entry name" value="Cation_efflux_CTD"/>
</dbReference>
<name>A0ABQ6HQ69_9MICO</name>
<evidence type="ECO:0000256" key="7">
    <source>
        <dbReference type="SAM" id="Phobius"/>
    </source>
</evidence>
<evidence type="ECO:0000259" key="9">
    <source>
        <dbReference type="Pfam" id="PF16916"/>
    </source>
</evidence>
<feature type="domain" description="Cation efflux protein cytoplasmic" evidence="9">
    <location>
        <begin position="210"/>
        <end position="286"/>
    </location>
</feature>
<feature type="transmembrane region" description="Helical" evidence="7">
    <location>
        <begin position="78"/>
        <end position="100"/>
    </location>
</feature>
<keyword evidence="3" id="KW-0813">Transport</keyword>
<evidence type="ECO:0000256" key="6">
    <source>
        <dbReference type="ARBA" id="ARBA00023136"/>
    </source>
</evidence>
<dbReference type="InterPro" id="IPR002524">
    <property type="entry name" value="Cation_efflux"/>
</dbReference>
<dbReference type="Gene3D" id="1.20.1510.10">
    <property type="entry name" value="Cation efflux protein transmembrane domain"/>
    <property type="match status" value="1"/>
</dbReference>
<dbReference type="RefSeq" id="WP_241444080.1">
    <property type="nucleotide sequence ID" value="NZ_BSUJ01000001.1"/>
</dbReference>
<evidence type="ECO:0000256" key="4">
    <source>
        <dbReference type="ARBA" id="ARBA00022692"/>
    </source>
</evidence>
<dbReference type="Gene3D" id="3.30.70.1350">
    <property type="entry name" value="Cation efflux protein, cytoplasmic domain"/>
    <property type="match status" value="1"/>
</dbReference>
<dbReference type="InterPro" id="IPR027469">
    <property type="entry name" value="Cation_efflux_TMD_sf"/>
</dbReference>
<keyword evidence="5 7" id="KW-1133">Transmembrane helix</keyword>
<evidence type="ECO:0000256" key="2">
    <source>
        <dbReference type="ARBA" id="ARBA00008114"/>
    </source>
</evidence>
<proteinExistence type="inferred from homology"/>
<dbReference type="NCBIfam" id="TIGR01297">
    <property type="entry name" value="CDF"/>
    <property type="match status" value="1"/>
</dbReference>
<dbReference type="SUPFAM" id="SSF161111">
    <property type="entry name" value="Cation efflux protein transmembrane domain-like"/>
    <property type="match status" value="1"/>
</dbReference>
<dbReference type="Proteomes" id="UP001157109">
    <property type="component" value="Unassembled WGS sequence"/>
</dbReference>
<comment type="caution">
    <text evidence="10">The sequence shown here is derived from an EMBL/GenBank/DDBJ whole genome shotgun (WGS) entry which is preliminary data.</text>
</comment>
<dbReference type="InterPro" id="IPR036837">
    <property type="entry name" value="Cation_efflux_CTD_sf"/>
</dbReference>
<organism evidence="10 11">
    <name type="scientific">Arsenicicoccus piscis</name>
    <dbReference type="NCBI Taxonomy" id="673954"/>
    <lineage>
        <taxon>Bacteria</taxon>
        <taxon>Bacillati</taxon>
        <taxon>Actinomycetota</taxon>
        <taxon>Actinomycetes</taxon>
        <taxon>Micrococcales</taxon>
        <taxon>Intrasporangiaceae</taxon>
        <taxon>Arsenicicoccus</taxon>
    </lineage>
</organism>
<evidence type="ECO:0000256" key="3">
    <source>
        <dbReference type="ARBA" id="ARBA00022448"/>
    </source>
</evidence>
<evidence type="ECO:0000256" key="1">
    <source>
        <dbReference type="ARBA" id="ARBA00004141"/>
    </source>
</evidence>
<protein>
    <submittedName>
        <fullName evidence="10">Transporter</fullName>
    </submittedName>
</protein>
<feature type="domain" description="Cation efflux protein transmembrane" evidence="8">
    <location>
        <begin position="12"/>
        <end position="205"/>
    </location>
</feature>
<comment type="similarity">
    <text evidence="2">Belongs to the cation diffusion facilitator (CDF) transporter (TC 2.A.4) family.</text>
</comment>
<reference evidence="11" key="1">
    <citation type="journal article" date="2019" name="Int. J. Syst. Evol. Microbiol.">
        <title>The Global Catalogue of Microorganisms (GCM) 10K type strain sequencing project: providing services to taxonomists for standard genome sequencing and annotation.</title>
        <authorList>
            <consortium name="The Broad Institute Genomics Platform"/>
            <consortium name="The Broad Institute Genome Sequencing Center for Infectious Disease"/>
            <person name="Wu L."/>
            <person name="Ma J."/>
        </authorList>
    </citation>
    <scope>NUCLEOTIDE SEQUENCE [LARGE SCALE GENOMIC DNA]</scope>
    <source>
        <strain evidence="11">NBRC 105830</strain>
    </source>
</reference>
<feature type="transmembrane region" description="Helical" evidence="7">
    <location>
        <begin position="112"/>
        <end position="134"/>
    </location>
</feature>
<gene>
    <name evidence="10" type="ORF">GCM10025862_26420</name>
</gene>
<sequence length="311" mass="33480">MSSRANLTKFAWLSIAAALVTIALKVTAWRITGSVGLLSDAAESLVNLAAAIIALYALTVAARPADRSHQFGHTKAEYFSAAAEGQMIFVAAIVILWTSVDRFLHPQPLENVGIGLVVSVGASVINAAVAFVLLRAGRAHRSMTLVADGKHLMTDVWTSVGVVVGVLVVALTGIDRLDPVIAFLVGLNIIWTGWKLLAESFSGLMDGSLPAAENAQIAAVLERFVTADVHFHELRTRESGHQRFAQAHLLVPGAWSVTQAHDLAEEVEEALRAEVEELQVIIHVEPREDPRAYEDLPAEVPVSRIPFDGPR</sequence>
<dbReference type="PANTHER" id="PTHR43840:SF15">
    <property type="entry name" value="MITOCHONDRIAL METAL TRANSPORTER 1-RELATED"/>
    <property type="match status" value="1"/>
</dbReference>
<comment type="subcellular location">
    <subcellularLocation>
        <location evidence="1">Membrane</location>
        <topology evidence="1">Multi-pass membrane protein</topology>
    </subcellularLocation>
</comment>
<dbReference type="Pfam" id="PF01545">
    <property type="entry name" value="Cation_efflux"/>
    <property type="match status" value="1"/>
</dbReference>
<dbReference type="Pfam" id="PF16916">
    <property type="entry name" value="ZT_dimer"/>
    <property type="match status" value="1"/>
</dbReference>
<evidence type="ECO:0000313" key="10">
    <source>
        <dbReference type="EMBL" id="GMA20621.1"/>
    </source>
</evidence>